<feature type="compositionally biased region" description="Polar residues" evidence="1">
    <location>
        <begin position="1"/>
        <end position="17"/>
    </location>
</feature>
<protein>
    <submittedName>
        <fullName evidence="3">Antiviral reverse transcriptase Drt3a</fullName>
    </submittedName>
</protein>
<keyword evidence="3" id="KW-0695">RNA-directed DNA polymerase</keyword>
<feature type="domain" description="Reverse transcriptase" evidence="2">
    <location>
        <begin position="1"/>
        <end position="273"/>
    </location>
</feature>
<accession>A0AAX3Z2M4</accession>
<proteinExistence type="predicted"/>
<evidence type="ECO:0000256" key="1">
    <source>
        <dbReference type="SAM" id="MobiDB-lite"/>
    </source>
</evidence>
<keyword evidence="3" id="KW-0808">Transferase</keyword>
<dbReference type="InterPro" id="IPR043502">
    <property type="entry name" value="DNA/RNA_pol_sf"/>
</dbReference>
<dbReference type="EMBL" id="CP126746">
    <property type="protein sequence ID" value="WMB11387.1"/>
    <property type="molecule type" value="Genomic_DNA"/>
</dbReference>
<dbReference type="AlphaFoldDB" id="A0AAX3Z2M4"/>
<feature type="region of interest" description="Disordered" evidence="1">
    <location>
        <begin position="1"/>
        <end position="31"/>
    </location>
</feature>
<gene>
    <name evidence="3" type="primary">drt3a</name>
    <name evidence="3" type="ORF">QPR60_00555</name>
</gene>
<evidence type="ECO:0000313" key="4">
    <source>
        <dbReference type="Proteomes" id="UP001229386"/>
    </source>
</evidence>
<evidence type="ECO:0000259" key="2">
    <source>
        <dbReference type="PROSITE" id="PS50878"/>
    </source>
</evidence>
<dbReference type="CDD" id="cd01646">
    <property type="entry name" value="RT_Bac_retron_I"/>
    <property type="match status" value="1"/>
</dbReference>
<sequence length="417" mass="48663">MNKQSFSEKNLKKTLQTRQRKARSLKSKPTKNSLSVLSKSITDKSFTLNDFNHYNLNNKKIYTTAIVDDDIVLAKLNSNIAKAYNLRQSDRHSIVKQVISLLKEETPKYIYKFDISDFYESINPVIHCSKILENNFLSAESNFVLTEYIRVLEKMIINGIPRGIGLSSTISELVMNSFDKKMKSNQKIYFYTRFVDDILIFSTERINIKNEIIKFLPNGLKLNWKKNKVIAVTPCRCYEKCICSKEKCDCFNKCKCKAVNAQIQNFDFLGYNFEFPELSFSKSSDKLKVGLSSKKTLKIKNRLYKSFRDYHNNGNYNLLENRIKFLTGNHFISNGKHKSDRMKSGVYYNYIHLTSLTRYEELDLYLKKMIHTKVSTKISLNNTHKNSLNKYSFISGFKCKFTQTFNGNQINKIKGCW</sequence>
<organism evidence="3 4">
    <name type="scientific">Enterobacter hormaechei</name>
    <dbReference type="NCBI Taxonomy" id="158836"/>
    <lineage>
        <taxon>Bacteria</taxon>
        <taxon>Pseudomonadati</taxon>
        <taxon>Pseudomonadota</taxon>
        <taxon>Gammaproteobacteria</taxon>
        <taxon>Enterobacterales</taxon>
        <taxon>Enterobacteriaceae</taxon>
        <taxon>Enterobacter</taxon>
        <taxon>Enterobacter cloacae complex</taxon>
    </lineage>
</organism>
<evidence type="ECO:0000313" key="3">
    <source>
        <dbReference type="EMBL" id="WMB11387.1"/>
    </source>
</evidence>
<dbReference type="InterPro" id="IPR000477">
    <property type="entry name" value="RT_dom"/>
</dbReference>
<dbReference type="GO" id="GO:0003964">
    <property type="term" value="F:RNA-directed DNA polymerase activity"/>
    <property type="evidence" value="ECO:0007669"/>
    <property type="project" value="UniProtKB-KW"/>
</dbReference>
<feature type="compositionally biased region" description="Basic residues" evidence="1">
    <location>
        <begin position="18"/>
        <end position="29"/>
    </location>
</feature>
<dbReference type="Proteomes" id="UP001229386">
    <property type="component" value="Chromosome"/>
</dbReference>
<dbReference type="NCBIfam" id="NF041747">
    <property type="entry name" value="Drt3a"/>
    <property type="match status" value="1"/>
</dbReference>
<keyword evidence="3" id="KW-0548">Nucleotidyltransferase</keyword>
<dbReference type="PROSITE" id="PS50878">
    <property type="entry name" value="RT_POL"/>
    <property type="match status" value="1"/>
</dbReference>
<dbReference type="RefSeq" id="WP_306675589.1">
    <property type="nucleotide sequence ID" value="NZ_CP126746.1"/>
</dbReference>
<dbReference type="SUPFAM" id="SSF56672">
    <property type="entry name" value="DNA/RNA polymerases"/>
    <property type="match status" value="1"/>
</dbReference>
<reference evidence="3" key="1">
    <citation type="journal article" date="2023" name="J. Antimicrob. Chemother.">
        <title>Emergence of OXA-48-producing Enterobacter hormaechei in a Swiss companion animal clinic and their genetic relationship to clinical human isolates.</title>
        <authorList>
            <person name="Dona V."/>
            <person name="Nordmann P."/>
            <person name="Kittl S."/>
            <person name="Schuller S."/>
            <person name="Bouvier M."/>
            <person name="Poirel L."/>
            <person name="Endimiani A."/>
            <person name="Perreten V."/>
        </authorList>
    </citation>
    <scope>NUCLEOTIDE SEQUENCE</scope>
    <source>
        <strain evidence="3">Ehh_25</strain>
    </source>
</reference>
<dbReference type="Pfam" id="PF00078">
    <property type="entry name" value="RVT_1"/>
    <property type="match status" value="1"/>
</dbReference>
<name>A0AAX3Z2M4_9ENTR</name>